<evidence type="ECO:0000256" key="3">
    <source>
        <dbReference type="ARBA" id="ARBA00022692"/>
    </source>
</evidence>
<comment type="caution">
    <text evidence="8">The sequence shown here is derived from an EMBL/GenBank/DDBJ whole genome shotgun (WGS) entry which is preliminary data.</text>
</comment>
<organism evidence="8 9">
    <name type="scientific">Rahnella perminowiae</name>
    <dbReference type="NCBI Taxonomy" id="2816244"/>
    <lineage>
        <taxon>Bacteria</taxon>
        <taxon>Pseudomonadati</taxon>
        <taxon>Pseudomonadota</taxon>
        <taxon>Gammaproteobacteria</taxon>
        <taxon>Enterobacterales</taxon>
        <taxon>Yersiniaceae</taxon>
        <taxon>Rahnella</taxon>
    </lineage>
</organism>
<dbReference type="InterPro" id="IPR000515">
    <property type="entry name" value="MetI-like"/>
</dbReference>
<evidence type="ECO:0000256" key="6">
    <source>
        <dbReference type="RuleBase" id="RU363032"/>
    </source>
</evidence>
<dbReference type="Pfam" id="PF12911">
    <property type="entry name" value="OppC_N"/>
    <property type="match status" value="1"/>
</dbReference>
<accession>A0ABS6KX01</accession>
<feature type="transmembrane region" description="Helical" evidence="6">
    <location>
        <begin position="157"/>
        <end position="174"/>
    </location>
</feature>
<feature type="domain" description="ABC transmembrane type-1" evidence="7">
    <location>
        <begin position="92"/>
        <end position="281"/>
    </location>
</feature>
<evidence type="ECO:0000256" key="4">
    <source>
        <dbReference type="ARBA" id="ARBA00022989"/>
    </source>
</evidence>
<keyword evidence="9" id="KW-1185">Reference proteome</keyword>
<dbReference type="CDD" id="cd06261">
    <property type="entry name" value="TM_PBP2"/>
    <property type="match status" value="1"/>
</dbReference>
<dbReference type="PROSITE" id="PS50928">
    <property type="entry name" value="ABC_TM1"/>
    <property type="match status" value="1"/>
</dbReference>
<evidence type="ECO:0000259" key="7">
    <source>
        <dbReference type="PROSITE" id="PS50928"/>
    </source>
</evidence>
<dbReference type="InterPro" id="IPR050366">
    <property type="entry name" value="BP-dependent_transpt_permease"/>
</dbReference>
<gene>
    <name evidence="8" type="ORF">J1786_01845</name>
</gene>
<keyword evidence="3 6" id="KW-0812">Transmembrane</keyword>
<comment type="similarity">
    <text evidence="6">Belongs to the binding-protein-dependent transport system permease family.</text>
</comment>
<dbReference type="EMBL" id="JAFMOU010000054">
    <property type="protein sequence ID" value="MBU9833580.1"/>
    <property type="molecule type" value="Genomic_DNA"/>
</dbReference>
<feature type="transmembrane region" description="Helical" evidence="6">
    <location>
        <begin position="33"/>
        <end position="52"/>
    </location>
</feature>
<sequence>MMSETIYSTSSTTAIPAKQCLIQLVWARPSGQFGMVTLLLMLIVAVGAPWLAPFDPDAQFNGLRLLSFNTDGHWLGTDDLSRDILSRVIFGTRVSLWVGFVCVGVGSVLGVLAGLLSAMSGPKLDTVIMRICDILLAYPGILLGIMVVAVLGPGLNQIGVAVAFVNLPIFARLMRASVLREKELDYVRAAKVQGCGLWRLMIRHILPNSLGGVIPQLATAAGHAVLLEASLSFIGLGIKPPTPSWGGMLNQSRDFLMTTPLYAVVPGSMLLLLVFSMNQLGDAVQSAMNPVRGA</sequence>
<reference evidence="8 9" key="1">
    <citation type="submission" date="2021-03" db="EMBL/GenBank/DDBJ databases">
        <title>Five novel Rahnella species.</title>
        <authorList>
            <person name="Brady C."/>
            <person name="Asselin J."/>
            <person name="Beer S."/>
            <person name="Bruberg M.B."/>
            <person name="Crampton B."/>
            <person name="Venter S."/>
            <person name="Arnold D."/>
            <person name="Denman S."/>
        </authorList>
    </citation>
    <scope>NUCLEOTIDE SEQUENCE [LARGE SCALE GENOMIC DNA]</scope>
    <source>
        <strain evidence="8 9">L72c</strain>
    </source>
</reference>
<evidence type="ECO:0000256" key="1">
    <source>
        <dbReference type="ARBA" id="ARBA00004651"/>
    </source>
</evidence>
<name>A0ABS6KX01_9GAMM</name>
<evidence type="ECO:0000256" key="5">
    <source>
        <dbReference type="ARBA" id="ARBA00023136"/>
    </source>
</evidence>
<dbReference type="InterPro" id="IPR025966">
    <property type="entry name" value="OppC_N"/>
</dbReference>
<comment type="subcellular location">
    <subcellularLocation>
        <location evidence="1 6">Cell membrane</location>
        <topology evidence="1 6">Multi-pass membrane protein</topology>
    </subcellularLocation>
</comment>
<evidence type="ECO:0000313" key="9">
    <source>
        <dbReference type="Proteomes" id="UP000699865"/>
    </source>
</evidence>
<keyword evidence="2 6" id="KW-0813">Transport</keyword>
<feature type="transmembrane region" description="Helical" evidence="6">
    <location>
        <begin position="131"/>
        <end position="151"/>
    </location>
</feature>
<proteinExistence type="inferred from homology"/>
<protein>
    <submittedName>
        <fullName evidence="8">ABC transporter permease</fullName>
    </submittedName>
</protein>
<keyword evidence="4 6" id="KW-1133">Transmembrane helix</keyword>
<dbReference type="Pfam" id="PF00528">
    <property type="entry name" value="BPD_transp_1"/>
    <property type="match status" value="1"/>
</dbReference>
<dbReference type="PANTHER" id="PTHR43386">
    <property type="entry name" value="OLIGOPEPTIDE TRANSPORT SYSTEM PERMEASE PROTEIN APPC"/>
    <property type="match status" value="1"/>
</dbReference>
<evidence type="ECO:0000256" key="2">
    <source>
        <dbReference type="ARBA" id="ARBA00022448"/>
    </source>
</evidence>
<dbReference type="RefSeq" id="WP_217137522.1">
    <property type="nucleotide sequence ID" value="NZ_JAFMOU010000054.1"/>
</dbReference>
<feature type="transmembrane region" description="Helical" evidence="6">
    <location>
        <begin position="96"/>
        <end position="119"/>
    </location>
</feature>
<dbReference type="PANTHER" id="PTHR43386:SF1">
    <property type="entry name" value="D,D-DIPEPTIDE TRANSPORT SYSTEM PERMEASE PROTEIN DDPC-RELATED"/>
    <property type="match status" value="1"/>
</dbReference>
<keyword evidence="5 6" id="KW-0472">Membrane</keyword>
<dbReference type="Proteomes" id="UP000699865">
    <property type="component" value="Unassembled WGS sequence"/>
</dbReference>
<evidence type="ECO:0000313" key="8">
    <source>
        <dbReference type="EMBL" id="MBU9833580.1"/>
    </source>
</evidence>
<feature type="transmembrane region" description="Helical" evidence="6">
    <location>
        <begin position="255"/>
        <end position="275"/>
    </location>
</feature>